<dbReference type="KEGG" id="pcor:KS4_31160"/>
<dbReference type="InterPro" id="IPR016160">
    <property type="entry name" value="Ald_DH_CS_CYS"/>
</dbReference>
<accession>A0A517YXV7</accession>
<dbReference type="InterPro" id="IPR050740">
    <property type="entry name" value="Aldehyde_DH_Superfamily"/>
</dbReference>
<sequence length="486" mass="52635">MTQFIANQWLEGQGEAFQSIAPFENTPIWDGQYATPDQVNHAVTAAANAFPDWADLTLEQRLEYVLKYKAELEKNFEKISQIIAQETGKPLWEATMEADRMVAKVQLALDAHKERLAELTLAVGDAQGITRYKPHGPCAVLGPFNLPGHLPNGHIIPALLAGNTIVFKPSEKTPLIGEEMIRCWHNAGLPAGVVNLVHGAAEIGKALITHPDIVGVFFTGSYNVGRAINQLLADHPEKIVALEMGGNNPLIVHESADTKAAIYHTLLSAYITTGQRCTCARRLIVPQTAQGDQFIDQLAQHLPKMNIGAWNADPAPFFGPLIDIEAAQNMLKAQDQYIADGATPLVTMQQHEASPALLTPGLIDLTPLKTITDTEHFGPLLKVIRVPDFDAAIDAANATAYGLSAALLSDNPDNYKRFYRKIRAGIVNWNRQTTGASGRFPFGGCGKSGNNRPAGFFSADYCAFPVASLEANSISIPEKTIVGTGF</sequence>
<dbReference type="Gene3D" id="3.40.605.10">
    <property type="entry name" value="Aldehyde Dehydrogenase, Chain A, domain 1"/>
    <property type="match status" value="1"/>
</dbReference>
<keyword evidence="2" id="KW-0056">Arginine metabolism</keyword>
<dbReference type="AlphaFoldDB" id="A0A517YXV7"/>
<dbReference type="InterPro" id="IPR016161">
    <property type="entry name" value="Ald_DH/histidinol_DH"/>
</dbReference>
<protein>
    <submittedName>
        <fullName evidence="8">N-succinylglutamate 5-semialdehyde dehydrogenase</fullName>
        <ecNumber evidence="8">1.2.1.71</ecNumber>
    </submittedName>
</protein>
<dbReference type="SUPFAM" id="SSF53720">
    <property type="entry name" value="ALDH-like"/>
    <property type="match status" value="1"/>
</dbReference>
<dbReference type="InterPro" id="IPR015590">
    <property type="entry name" value="Aldehyde_DH_dom"/>
</dbReference>
<dbReference type="RefSeq" id="WP_145079757.1">
    <property type="nucleotide sequence ID" value="NZ_CP036425.1"/>
</dbReference>
<dbReference type="CDD" id="cd07095">
    <property type="entry name" value="ALDH_SGSD_AstD"/>
    <property type="match status" value="1"/>
</dbReference>
<dbReference type="OrthoDB" id="4503395at2"/>
<evidence type="ECO:0000256" key="4">
    <source>
        <dbReference type="ARBA" id="ARBA00023027"/>
    </source>
</evidence>
<proteinExistence type="inferred from homology"/>
<dbReference type="PANTHER" id="PTHR43353:SF5">
    <property type="entry name" value="SUCCINATE-SEMIALDEHYDE DEHYDROGENASE, MITOCHONDRIAL"/>
    <property type="match status" value="1"/>
</dbReference>
<dbReference type="Pfam" id="PF00171">
    <property type="entry name" value="Aldedh"/>
    <property type="match status" value="1"/>
</dbReference>
<name>A0A517YXV7_9BACT</name>
<dbReference type="InterPro" id="IPR016162">
    <property type="entry name" value="Ald_DH_N"/>
</dbReference>
<dbReference type="InterPro" id="IPR016163">
    <property type="entry name" value="Ald_DH_C"/>
</dbReference>
<dbReference type="GO" id="GO:0006527">
    <property type="term" value="P:L-arginine catabolic process"/>
    <property type="evidence" value="ECO:0007669"/>
    <property type="project" value="InterPro"/>
</dbReference>
<gene>
    <name evidence="8" type="primary">astD</name>
    <name evidence="8" type="ORF">KS4_31160</name>
</gene>
<organism evidence="8 9">
    <name type="scientific">Poriferisphaera corsica</name>
    <dbReference type="NCBI Taxonomy" id="2528020"/>
    <lineage>
        <taxon>Bacteria</taxon>
        <taxon>Pseudomonadati</taxon>
        <taxon>Planctomycetota</taxon>
        <taxon>Phycisphaerae</taxon>
        <taxon>Phycisphaerales</taxon>
        <taxon>Phycisphaeraceae</taxon>
        <taxon>Poriferisphaera</taxon>
    </lineage>
</organism>
<keyword evidence="9" id="KW-1185">Reference proteome</keyword>
<evidence type="ECO:0000313" key="8">
    <source>
        <dbReference type="EMBL" id="QDU35039.1"/>
    </source>
</evidence>
<evidence type="ECO:0000256" key="5">
    <source>
        <dbReference type="PROSITE-ProRule" id="PRU10007"/>
    </source>
</evidence>
<feature type="active site" evidence="5">
    <location>
        <position position="243"/>
    </location>
</feature>
<dbReference type="Gene3D" id="3.40.309.10">
    <property type="entry name" value="Aldehyde Dehydrogenase, Chain A, domain 2"/>
    <property type="match status" value="1"/>
</dbReference>
<dbReference type="NCBIfam" id="TIGR03240">
    <property type="entry name" value="arg_catab_astD"/>
    <property type="match status" value="1"/>
</dbReference>
<evidence type="ECO:0000256" key="6">
    <source>
        <dbReference type="RuleBase" id="RU003345"/>
    </source>
</evidence>
<evidence type="ECO:0000256" key="1">
    <source>
        <dbReference type="ARBA" id="ARBA00009986"/>
    </source>
</evidence>
<dbReference type="PANTHER" id="PTHR43353">
    <property type="entry name" value="SUCCINATE-SEMIALDEHYDE DEHYDROGENASE, MITOCHONDRIAL"/>
    <property type="match status" value="1"/>
</dbReference>
<evidence type="ECO:0000256" key="3">
    <source>
        <dbReference type="ARBA" id="ARBA00023002"/>
    </source>
</evidence>
<dbReference type="EC" id="1.2.1.71" evidence="8"/>
<dbReference type="EMBL" id="CP036425">
    <property type="protein sequence ID" value="QDU35039.1"/>
    <property type="molecule type" value="Genomic_DNA"/>
</dbReference>
<dbReference type="InterPro" id="IPR017649">
    <property type="entry name" value="SuccinylGlu_semiald_DH_AstD"/>
</dbReference>
<dbReference type="GO" id="GO:0043824">
    <property type="term" value="F:succinylglutamate-semialdehyde dehydrogenase activity"/>
    <property type="evidence" value="ECO:0007669"/>
    <property type="project" value="UniProtKB-EC"/>
</dbReference>
<dbReference type="Proteomes" id="UP000317369">
    <property type="component" value="Chromosome"/>
</dbReference>
<evidence type="ECO:0000256" key="2">
    <source>
        <dbReference type="ARBA" id="ARBA00022503"/>
    </source>
</evidence>
<dbReference type="FunFam" id="3.40.605.10:FF:000010">
    <property type="entry name" value="N-succinylglutamate 5-semialdehyde dehydrogenase"/>
    <property type="match status" value="1"/>
</dbReference>
<dbReference type="PROSITE" id="PS00687">
    <property type="entry name" value="ALDEHYDE_DEHYDR_GLU"/>
    <property type="match status" value="1"/>
</dbReference>
<dbReference type="PROSITE" id="PS00070">
    <property type="entry name" value="ALDEHYDE_DEHYDR_CYS"/>
    <property type="match status" value="1"/>
</dbReference>
<dbReference type="InterPro" id="IPR029510">
    <property type="entry name" value="Ald_DH_CS_GLU"/>
</dbReference>
<evidence type="ECO:0000259" key="7">
    <source>
        <dbReference type="Pfam" id="PF00171"/>
    </source>
</evidence>
<feature type="domain" description="Aldehyde dehydrogenase" evidence="7">
    <location>
        <begin position="9"/>
        <end position="455"/>
    </location>
</feature>
<comment type="similarity">
    <text evidence="1 6">Belongs to the aldehyde dehydrogenase family.</text>
</comment>
<keyword evidence="4" id="KW-0520">NAD</keyword>
<keyword evidence="3 6" id="KW-0560">Oxidoreductase</keyword>
<dbReference type="NCBIfam" id="NF006992">
    <property type="entry name" value="PRK09457.1"/>
    <property type="match status" value="1"/>
</dbReference>
<reference evidence="8 9" key="1">
    <citation type="submission" date="2019-02" db="EMBL/GenBank/DDBJ databases">
        <title>Deep-cultivation of Planctomycetes and their phenomic and genomic characterization uncovers novel biology.</title>
        <authorList>
            <person name="Wiegand S."/>
            <person name="Jogler M."/>
            <person name="Boedeker C."/>
            <person name="Pinto D."/>
            <person name="Vollmers J."/>
            <person name="Rivas-Marin E."/>
            <person name="Kohn T."/>
            <person name="Peeters S.H."/>
            <person name="Heuer A."/>
            <person name="Rast P."/>
            <person name="Oberbeckmann S."/>
            <person name="Bunk B."/>
            <person name="Jeske O."/>
            <person name="Meyerdierks A."/>
            <person name="Storesund J.E."/>
            <person name="Kallscheuer N."/>
            <person name="Luecker S."/>
            <person name="Lage O.M."/>
            <person name="Pohl T."/>
            <person name="Merkel B.J."/>
            <person name="Hornburger P."/>
            <person name="Mueller R.-W."/>
            <person name="Bruemmer F."/>
            <person name="Labrenz M."/>
            <person name="Spormann A.M."/>
            <person name="Op den Camp H."/>
            <person name="Overmann J."/>
            <person name="Amann R."/>
            <person name="Jetten M.S.M."/>
            <person name="Mascher T."/>
            <person name="Medema M.H."/>
            <person name="Devos D.P."/>
            <person name="Kaster A.-K."/>
            <person name="Ovreas L."/>
            <person name="Rohde M."/>
            <person name="Galperin M.Y."/>
            <person name="Jogler C."/>
        </authorList>
    </citation>
    <scope>NUCLEOTIDE SEQUENCE [LARGE SCALE GENOMIC DNA]</scope>
    <source>
        <strain evidence="8 9">KS4</strain>
    </source>
</reference>
<evidence type="ECO:0000313" key="9">
    <source>
        <dbReference type="Proteomes" id="UP000317369"/>
    </source>
</evidence>